<proteinExistence type="predicted"/>
<gene>
    <name evidence="1" type="ORF">PCOR1329_LOCUS55088</name>
</gene>
<evidence type="ECO:0000313" key="2">
    <source>
        <dbReference type="Proteomes" id="UP001189429"/>
    </source>
</evidence>
<dbReference type="EMBL" id="CAUYUJ010016745">
    <property type="protein sequence ID" value="CAK0868428.1"/>
    <property type="molecule type" value="Genomic_DNA"/>
</dbReference>
<dbReference type="Proteomes" id="UP001189429">
    <property type="component" value="Unassembled WGS sequence"/>
</dbReference>
<organism evidence="1 2">
    <name type="scientific">Prorocentrum cordatum</name>
    <dbReference type="NCBI Taxonomy" id="2364126"/>
    <lineage>
        <taxon>Eukaryota</taxon>
        <taxon>Sar</taxon>
        <taxon>Alveolata</taxon>
        <taxon>Dinophyceae</taxon>
        <taxon>Prorocentrales</taxon>
        <taxon>Prorocentraceae</taxon>
        <taxon>Prorocentrum</taxon>
    </lineage>
</organism>
<name>A0ABN9V6B7_9DINO</name>
<evidence type="ECO:0000313" key="1">
    <source>
        <dbReference type="EMBL" id="CAK0868428.1"/>
    </source>
</evidence>
<keyword evidence="2" id="KW-1185">Reference proteome</keyword>
<reference evidence="1" key="1">
    <citation type="submission" date="2023-10" db="EMBL/GenBank/DDBJ databases">
        <authorList>
            <person name="Chen Y."/>
            <person name="Shah S."/>
            <person name="Dougan E. K."/>
            <person name="Thang M."/>
            <person name="Chan C."/>
        </authorList>
    </citation>
    <scope>NUCLEOTIDE SEQUENCE [LARGE SCALE GENOMIC DNA]</scope>
</reference>
<sequence>MPGFRSFARPCLGRPLGHFEQGRGHKARAAAAALAQLGAAGGRADIVGYDSVSAVLFPYGASFVAAPAGANTTIADISAVGFVSARQVVLLADRSHLYTANLTFGDDRGLREVEFLSDTYLNYARCRLARRRCPQ</sequence>
<comment type="caution">
    <text evidence="1">The sequence shown here is derived from an EMBL/GenBank/DDBJ whole genome shotgun (WGS) entry which is preliminary data.</text>
</comment>
<protein>
    <submittedName>
        <fullName evidence="1">Uncharacterized protein</fullName>
    </submittedName>
</protein>
<accession>A0ABN9V6B7</accession>